<comment type="caution">
    <text evidence="2">The sequence shown here is derived from an EMBL/GenBank/DDBJ whole genome shotgun (WGS) entry which is preliminary data.</text>
</comment>
<protein>
    <submittedName>
        <fullName evidence="2">Uncharacterized protein</fullName>
    </submittedName>
</protein>
<evidence type="ECO:0000313" key="3">
    <source>
        <dbReference type="Proteomes" id="UP001149090"/>
    </source>
</evidence>
<dbReference type="EMBL" id="JAPDFW010000033">
    <property type="protein sequence ID" value="KAJ5079451.1"/>
    <property type="molecule type" value="Genomic_DNA"/>
</dbReference>
<evidence type="ECO:0000313" key="2">
    <source>
        <dbReference type="EMBL" id="KAJ5079451.1"/>
    </source>
</evidence>
<dbReference type="AlphaFoldDB" id="A0A9Q0RFX7"/>
<sequence length="67" mass="7811">MTDNDRLYKKIIHEVERAEYEGEEPEPRRTSGPRLRQVGNTGPKSVIADYHESQSQINELKTTIKRN</sequence>
<evidence type="ECO:0000256" key="1">
    <source>
        <dbReference type="SAM" id="MobiDB-lite"/>
    </source>
</evidence>
<proteinExistence type="predicted"/>
<organism evidence="2 3">
    <name type="scientific">Anaeramoeba ignava</name>
    <name type="common">Anaerobic marine amoeba</name>
    <dbReference type="NCBI Taxonomy" id="1746090"/>
    <lineage>
        <taxon>Eukaryota</taxon>
        <taxon>Metamonada</taxon>
        <taxon>Anaeramoebidae</taxon>
        <taxon>Anaeramoeba</taxon>
    </lineage>
</organism>
<name>A0A9Q0RFX7_ANAIG</name>
<feature type="compositionally biased region" description="Basic and acidic residues" evidence="1">
    <location>
        <begin position="18"/>
        <end position="29"/>
    </location>
</feature>
<keyword evidence="3" id="KW-1185">Reference proteome</keyword>
<feature type="region of interest" description="Disordered" evidence="1">
    <location>
        <begin position="18"/>
        <end position="42"/>
    </location>
</feature>
<accession>A0A9Q0RFX7</accession>
<dbReference type="Proteomes" id="UP001149090">
    <property type="component" value="Unassembled WGS sequence"/>
</dbReference>
<gene>
    <name evidence="2" type="ORF">M0811_04472</name>
</gene>
<reference evidence="2" key="1">
    <citation type="submission" date="2022-10" db="EMBL/GenBank/DDBJ databases">
        <title>Novel sulphate-reducing endosymbionts in the free-living metamonad Anaeramoeba.</title>
        <authorList>
            <person name="Jerlstrom-Hultqvist J."/>
            <person name="Cepicka I."/>
            <person name="Gallot-Lavallee L."/>
            <person name="Salas-Leiva D."/>
            <person name="Curtis B.A."/>
            <person name="Zahonova K."/>
            <person name="Pipaliya S."/>
            <person name="Dacks J."/>
            <person name="Roger A.J."/>
        </authorList>
    </citation>
    <scope>NUCLEOTIDE SEQUENCE</scope>
    <source>
        <strain evidence="2">BMAN</strain>
    </source>
</reference>